<dbReference type="RefSeq" id="WP_235969498.1">
    <property type="nucleotide sequence ID" value="NZ_BJTG01000003.1"/>
</dbReference>
<dbReference type="InterPro" id="IPR004027">
    <property type="entry name" value="SEC_C_motif"/>
</dbReference>
<evidence type="ECO:0000313" key="3">
    <source>
        <dbReference type="Proteomes" id="UP000503640"/>
    </source>
</evidence>
<gene>
    <name evidence="2" type="ORF">AMYX_13050</name>
</gene>
<feature type="region of interest" description="Disordered" evidence="1">
    <location>
        <begin position="241"/>
        <end position="261"/>
    </location>
</feature>
<evidence type="ECO:0008006" key="4">
    <source>
        <dbReference type="Google" id="ProtNLM"/>
    </source>
</evidence>
<protein>
    <recommendedName>
        <fullName evidence="4">SEC-C motif domain protein</fullName>
    </recommendedName>
</protein>
<dbReference type="SUPFAM" id="SSF103642">
    <property type="entry name" value="Sec-C motif"/>
    <property type="match status" value="1"/>
</dbReference>
<organism evidence="2 3">
    <name type="scientific">Anaeromyxobacter diazotrophicus</name>
    <dbReference type="NCBI Taxonomy" id="2590199"/>
    <lineage>
        <taxon>Bacteria</taxon>
        <taxon>Pseudomonadati</taxon>
        <taxon>Myxococcota</taxon>
        <taxon>Myxococcia</taxon>
        <taxon>Myxococcales</taxon>
        <taxon>Cystobacterineae</taxon>
        <taxon>Anaeromyxobacteraceae</taxon>
        <taxon>Anaeromyxobacter</taxon>
    </lineage>
</organism>
<dbReference type="AlphaFoldDB" id="A0A7I9VJH4"/>
<dbReference type="Pfam" id="PF02810">
    <property type="entry name" value="SEC-C"/>
    <property type="match status" value="1"/>
</dbReference>
<evidence type="ECO:0000313" key="2">
    <source>
        <dbReference type="EMBL" id="GEJ56564.1"/>
    </source>
</evidence>
<comment type="caution">
    <text evidence="2">The sequence shown here is derived from an EMBL/GenBank/DDBJ whole genome shotgun (WGS) entry which is preliminary data.</text>
</comment>
<proteinExistence type="predicted"/>
<reference evidence="3" key="1">
    <citation type="journal article" date="2020" name="Appl. Environ. Microbiol.">
        <title>Diazotrophic Anaeromyxobacter Isolates from Soils.</title>
        <authorList>
            <person name="Masuda Y."/>
            <person name="Yamanaka H."/>
            <person name="Xu Z.X."/>
            <person name="Shiratori Y."/>
            <person name="Aono T."/>
            <person name="Amachi S."/>
            <person name="Senoo K."/>
            <person name="Itoh H."/>
        </authorList>
    </citation>
    <scope>NUCLEOTIDE SEQUENCE [LARGE SCALE GENOMIC DNA]</scope>
    <source>
        <strain evidence="3">R267</strain>
    </source>
</reference>
<sequence length="278" mass="29605">MLDPTIPAHGAARLRALLATRASGLDDAAVEEARSIGAELAAEVLSSVILRELSHPTGSGDPVRAAYLAAELKLTPVVPALVRCLALPSIHPLRLAALTGLPRFGAASLAALLAALDGCGSTEGRAREGLAEALSRLPSDDARIRAALLRLLDDEPATAARLLAERGEWRAVAQLSSAMDRLLAAPVGDCDLCNREHLVAIARAVRYLGGSLGEEQRDRMEEVLDRAERLWVPFEDAAPVTAPARRDPRPGRNAPCHCGSGKKYKNCHLPADEQRARR</sequence>
<dbReference type="EMBL" id="BJTG01000003">
    <property type="protein sequence ID" value="GEJ56564.1"/>
    <property type="molecule type" value="Genomic_DNA"/>
</dbReference>
<keyword evidence="3" id="KW-1185">Reference proteome</keyword>
<dbReference type="Proteomes" id="UP000503640">
    <property type="component" value="Unassembled WGS sequence"/>
</dbReference>
<name>A0A7I9VJH4_9BACT</name>
<accession>A0A7I9VJH4</accession>
<dbReference type="Gene3D" id="3.10.450.50">
    <property type="match status" value="1"/>
</dbReference>
<evidence type="ECO:0000256" key="1">
    <source>
        <dbReference type="SAM" id="MobiDB-lite"/>
    </source>
</evidence>